<accession>A0AA35PZF5</accession>
<dbReference type="EMBL" id="CABFNP030000823">
    <property type="protein sequence ID" value="CAI6088426.1"/>
    <property type="molecule type" value="Genomic_DNA"/>
</dbReference>
<evidence type="ECO:0000256" key="2">
    <source>
        <dbReference type="SAM" id="MobiDB-lite"/>
    </source>
</evidence>
<sequence>MHLETGRFTPPDQVQESVSHVQSPALLIEMGSQWLEAVLSAPEPPEGLDLLQAAVSAHQQNAATAPTSEILLSSRIDSLQASIWTDLTIVNRQQCINELDRAWCGRGWIPPWPQADVTGPGTVCTIDTLPSTDVLNLATITRICSHHNVGLLSLWEPGGVLHEIARRASSGLSLMWSQELCRQAVLEAYHRYGPIPSHKRPRRLEDEIALDDSNGNNAPKRRGASSQGGRSSSSSPILLRHDGSSRQAATIDVALEEAKHLQQMLQAFQITLREHLDRFPRGHQALLKAEAEHMQDELQKARAECDLADQEVKRCEEEYQSLQQGSHAATSRYSILKEWLEPVLLVNQTQMQAETSASTLPDPGLQSAMEAVSMMAQKTLEKYGGEISGERTIACVSEVLDRARAARTRQNESHVALKKTQKKVDHIQARLEIETQRVVIEKMLHGAINMLDSNRPG</sequence>
<proteinExistence type="predicted"/>
<dbReference type="AlphaFoldDB" id="A0AA35PZF5"/>
<feature type="compositionally biased region" description="Low complexity" evidence="2">
    <location>
        <begin position="224"/>
        <end position="235"/>
    </location>
</feature>
<feature type="region of interest" description="Disordered" evidence="2">
    <location>
        <begin position="208"/>
        <end position="243"/>
    </location>
</feature>
<gene>
    <name evidence="3" type="ORF">CCHLO57077_00010877</name>
</gene>
<protein>
    <submittedName>
        <fullName evidence="3">Uncharacterized protein</fullName>
    </submittedName>
</protein>
<organism evidence="3 4">
    <name type="scientific">Clonostachys chloroleuca</name>
    <dbReference type="NCBI Taxonomy" id="1926264"/>
    <lineage>
        <taxon>Eukaryota</taxon>
        <taxon>Fungi</taxon>
        <taxon>Dikarya</taxon>
        <taxon>Ascomycota</taxon>
        <taxon>Pezizomycotina</taxon>
        <taxon>Sordariomycetes</taxon>
        <taxon>Hypocreomycetidae</taxon>
        <taxon>Hypocreales</taxon>
        <taxon>Bionectriaceae</taxon>
        <taxon>Clonostachys</taxon>
    </lineage>
</organism>
<feature type="coiled-coil region" evidence="1">
    <location>
        <begin position="284"/>
        <end position="325"/>
    </location>
</feature>
<evidence type="ECO:0000313" key="3">
    <source>
        <dbReference type="EMBL" id="CAI6088426.1"/>
    </source>
</evidence>
<evidence type="ECO:0000313" key="4">
    <source>
        <dbReference type="Proteomes" id="UP001160390"/>
    </source>
</evidence>
<name>A0AA35PZF5_9HYPO</name>
<dbReference type="Proteomes" id="UP001160390">
    <property type="component" value="Unassembled WGS sequence"/>
</dbReference>
<evidence type="ECO:0000256" key="1">
    <source>
        <dbReference type="SAM" id="Coils"/>
    </source>
</evidence>
<reference evidence="3" key="1">
    <citation type="submission" date="2023-01" db="EMBL/GenBank/DDBJ databases">
        <authorList>
            <person name="Piombo E."/>
        </authorList>
    </citation>
    <scope>NUCLEOTIDE SEQUENCE</scope>
</reference>
<keyword evidence="1" id="KW-0175">Coiled coil</keyword>
<comment type="caution">
    <text evidence="3">The sequence shown here is derived from an EMBL/GenBank/DDBJ whole genome shotgun (WGS) entry which is preliminary data.</text>
</comment>
<keyword evidence="4" id="KW-1185">Reference proteome</keyword>